<dbReference type="AlphaFoldDB" id="A0A4P2QTS5"/>
<feature type="region of interest" description="Disordered" evidence="1">
    <location>
        <begin position="82"/>
        <end position="106"/>
    </location>
</feature>
<evidence type="ECO:0000256" key="1">
    <source>
        <dbReference type="SAM" id="MobiDB-lite"/>
    </source>
</evidence>
<proteinExistence type="predicted"/>
<reference evidence="2 3" key="1">
    <citation type="submission" date="2015-09" db="EMBL/GenBank/DDBJ databases">
        <title>Sorangium comparison.</title>
        <authorList>
            <person name="Zaburannyi N."/>
            <person name="Bunk B."/>
            <person name="Overmann J."/>
            <person name="Mueller R."/>
        </authorList>
    </citation>
    <scope>NUCLEOTIDE SEQUENCE [LARGE SCALE GENOMIC DNA]</scope>
    <source>
        <strain evidence="2 3">So ce836</strain>
    </source>
</reference>
<dbReference type="Proteomes" id="UP000295497">
    <property type="component" value="Chromosome"/>
</dbReference>
<gene>
    <name evidence="2" type="ORF">SOCE836_056660</name>
</gene>
<sequence>MSVTAPELDFDTHDGFLHAVLGLLGASREIASLAGLAAAAGRPGGDGGPVSGDGEAEDAVLLALLGVLSLSGRVQRIAETWAEGASPPEGPPPAGVPVRPVEDLLR</sequence>
<dbReference type="RefSeq" id="WP_129576862.1">
    <property type="nucleotide sequence ID" value="NZ_CP012672.1"/>
</dbReference>
<protein>
    <submittedName>
        <fullName evidence="2">Uncharacterized protein</fullName>
    </submittedName>
</protein>
<dbReference type="EMBL" id="CP012672">
    <property type="protein sequence ID" value="AUX33506.1"/>
    <property type="molecule type" value="Genomic_DNA"/>
</dbReference>
<organism evidence="2 3">
    <name type="scientific">Sorangium cellulosum</name>
    <name type="common">Polyangium cellulosum</name>
    <dbReference type="NCBI Taxonomy" id="56"/>
    <lineage>
        <taxon>Bacteria</taxon>
        <taxon>Pseudomonadati</taxon>
        <taxon>Myxococcota</taxon>
        <taxon>Polyangia</taxon>
        <taxon>Polyangiales</taxon>
        <taxon>Polyangiaceae</taxon>
        <taxon>Sorangium</taxon>
    </lineage>
</organism>
<evidence type="ECO:0000313" key="3">
    <source>
        <dbReference type="Proteomes" id="UP000295497"/>
    </source>
</evidence>
<evidence type="ECO:0000313" key="2">
    <source>
        <dbReference type="EMBL" id="AUX33506.1"/>
    </source>
</evidence>
<accession>A0A4P2QTS5</accession>
<name>A0A4P2QTS5_SORCE</name>